<proteinExistence type="predicted"/>
<protein>
    <submittedName>
        <fullName evidence="1">HK97 gp10 family phage protein</fullName>
    </submittedName>
</protein>
<evidence type="ECO:0000313" key="1">
    <source>
        <dbReference type="EMBL" id="MDT2637640.1"/>
    </source>
</evidence>
<dbReference type="Proteomes" id="UP001245561">
    <property type="component" value="Unassembled WGS sequence"/>
</dbReference>
<gene>
    <name evidence="1" type="ORF">P7D36_09065</name>
</gene>
<name>A0AAW8TN38_9ENTE</name>
<dbReference type="InterPro" id="IPR010064">
    <property type="entry name" value="HK97-gp10_tail"/>
</dbReference>
<evidence type="ECO:0000313" key="2">
    <source>
        <dbReference type="Proteomes" id="UP001245561"/>
    </source>
</evidence>
<dbReference type="RefSeq" id="WP_311800881.1">
    <property type="nucleotide sequence ID" value="NZ_JARPYS010000011.1"/>
</dbReference>
<organism evidence="1 2">
    <name type="scientific">Enterococcus dongliensis</name>
    <dbReference type="NCBI Taxonomy" id="2559925"/>
    <lineage>
        <taxon>Bacteria</taxon>
        <taxon>Bacillati</taxon>
        <taxon>Bacillota</taxon>
        <taxon>Bacilli</taxon>
        <taxon>Lactobacillales</taxon>
        <taxon>Enterococcaceae</taxon>
        <taxon>Enterococcus</taxon>
    </lineage>
</organism>
<dbReference type="EMBL" id="JARPYT010000012">
    <property type="protein sequence ID" value="MDT2637640.1"/>
    <property type="molecule type" value="Genomic_DNA"/>
</dbReference>
<dbReference type="Pfam" id="PF04883">
    <property type="entry name" value="HK97-gp10_like"/>
    <property type="match status" value="1"/>
</dbReference>
<sequence>MKAHLDIKGIDQLMSHLRDATKMDEVKKVVRRNGAELTNQMQKRAQFNGHYQNGKFISPTGATKRSIIMKIQEAGFSVLVMPRTEYSPYLEYGTRFMNAQPFVRASFNYQKVIFKKEMRELMA</sequence>
<dbReference type="NCBIfam" id="TIGR01725">
    <property type="entry name" value="phge_HK97_gp10"/>
    <property type="match status" value="1"/>
</dbReference>
<accession>A0AAW8TN38</accession>
<comment type="caution">
    <text evidence="1">The sequence shown here is derived from an EMBL/GenBank/DDBJ whole genome shotgun (WGS) entry which is preliminary data.</text>
</comment>
<dbReference type="AlphaFoldDB" id="A0AAW8TN38"/>
<reference evidence="1" key="1">
    <citation type="submission" date="2023-03" db="EMBL/GenBank/DDBJ databases">
        <authorList>
            <person name="Shen W."/>
            <person name="Cai J."/>
        </authorList>
    </citation>
    <scope>NUCLEOTIDE SEQUENCE</scope>
    <source>
        <strain evidence="1">P55-2</strain>
    </source>
</reference>